<organism evidence="12 13">
    <name type="scientific">Candidatus Solincola sediminis</name>
    <dbReference type="NCBI Taxonomy" id="1797199"/>
    <lineage>
        <taxon>Bacteria</taxon>
        <taxon>Bacillati</taxon>
        <taxon>Actinomycetota</taxon>
        <taxon>Candidatus Geothermincolia</taxon>
        <taxon>Candidatus Geothermincolales</taxon>
        <taxon>Candidatus Geothermincolaceae</taxon>
        <taxon>Candidatus Solincola</taxon>
    </lineage>
</organism>
<dbReference type="PROSITE" id="PS51892">
    <property type="entry name" value="SUBTILASE"/>
    <property type="match status" value="1"/>
</dbReference>
<evidence type="ECO:0000256" key="5">
    <source>
        <dbReference type="PROSITE-ProRule" id="PRU01240"/>
    </source>
</evidence>
<evidence type="ECO:0000313" key="12">
    <source>
        <dbReference type="EMBL" id="OFW56411.1"/>
    </source>
</evidence>
<evidence type="ECO:0000256" key="6">
    <source>
        <dbReference type="RuleBase" id="RU003355"/>
    </source>
</evidence>
<comment type="caution">
    <text evidence="12">The sequence shown here is derived from an EMBL/GenBank/DDBJ whole genome shotgun (WGS) entry which is preliminary data.</text>
</comment>
<dbReference type="PRINTS" id="PR00723">
    <property type="entry name" value="SUBTILISIN"/>
</dbReference>
<dbReference type="InterPro" id="IPR015500">
    <property type="entry name" value="Peptidase_S8_subtilisin-rel"/>
</dbReference>
<dbReference type="Pfam" id="PF00082">
    <property type="entry name" value="Peptidase_S8"/>
    <property type="match status" value="1"/>
</dbReference>
<dbReference type="InterPro" id="IPR028203">
    <property type="entry name" value="PSII_CF48-like_dom"/>
</dbReference>
<comment type="similarity">
    <text evidence="1 5 6">Belongs to the peptidase S8 family.</text>
</comment>
<feature type="active site" description="Charge relay system" evidence="5">
    <location>
        <position position="136"/>
    </location>
</feature>
<evidence type="ECO:0000256" key="7">
    <source>
        <dbReference type="SAM" id="Phobius"/>
    </source>
</evidence>
<keyword evidence="2 5" id="KW-0645">Protease</keyword>
<dbReference type="InterPro" id="IPR000209">
    <property type="entry name" value="Peptidase_S8/S53_dom"/>
</dbReference>
<dbReference type="PANTHER" id="PTHR43806:SF11">
    <property type="entry name" value="CEREVISIN-RELATED"/>
    <property type="match status" value="1"/>
</dbReference>
<dbReference type="InterPro" id="IPR002909">
    <property type="entry name" value="IPT_dom"/>
</dbReference>
<evidence type="ECO:0000256" key="3">
    <source>
        <dbReference type="ARBA" id="ARBA00022801"/>
    </source>
</evidence>
<feature type="domain" description="Peptidase S8/S53" evidence="8">
    <location>
        <begin position="128"/>
        <end position="382"/>
    </location>
</feature>
<keyword evidence="7" id="KW-1133">Transmembrane helix</keyword>
<dbReference type="GO" id="GO:0006508">
    <property type="term" value="P:proteolysis"/>
    <property type="evidence" value="ECO:0007669"/>
    <property type="project" value="UniProtKB-KW"/>
</dbReference>
<evidence type="ECO:0000259" key="8">
    <source>
        <dbReference type="Pfam" id="PF00082"/>
    </source>
</evidence>
<dbReference type="Gene3D" id="2.60.290.11">
    <property type="entry name" value="TM1070-like"/>
    <property type="match status" value="3"/>
</dbReference>
<feature type="active site" description="Charge relay system" evidence="5">
    <location>
        <position position="174"/>
    </location>
</feature>
<evidence type="ECO:0000313" key="13">
    <source>
        <dbReference type="Proteomes" id="UP000177876"/>
    </source>
</evidence>
<dbReference type="InterPro" id="IPR054399">
    <property type="entry name" value="Fervidolysin-like_N_prodom"/>
</dbReference>
<dbReference type="Proteomes" id="UP000177876">
    <property type="component" value="Unassembled WGS sequence"/>
</dbReference>
<evidence type="ECO:0008006" key="14">
    <source>
        <dbReference type="Google" id="ProtNLM"/>
    </source>
</evidence>
<feature type="domain" description="Photosynthesis system II assembly factor Ycf48/Hcf136-like" evidence="10">
    <location>
        <begin position="1053"/>
        <end position="1166"/>
    </location>
</feature>
<sequence>MLSPQPNFCEMLAEEHVAGQLIVRFREAANQSKIVAFFSRHNLPAEQVRLLDDNLQIYLITLPEGKSEAACLSDFLEDDIVLYAEPNYIGHLTDIPNDPSFPSQWNLSGDYVGGINAPAAWNIEKGNSEVIVAVIDSGIGGDVQDIAPLGSPQYVWPLDLADDDNYPLDTKLGHGTEVTGVINAMTNNGVGIAGVCWNNVKIMPIRIAMQGGGEPYTTSGLVSSAFKWAADHGAKVANCSWGFDGSSYSMADEVAYAIGKGCTIVAAAGNSNQNRVGYPAAYNGVIAAGSCTAGGNKSSFSCYGAGLDLLAPGDMVLSTSPKFKGSYYSVVSGTSFSAPHVAAVAALLLSKYPNLTPGWIQAILQGSASRPSGYNETFYGAGLLNAYSALTYPCIPNPPSEDVTPVRSQWYLAEGCTRPGFEEYVSVENASDQTARVQFTFMLADELPLKHVMNMGPGSRYTLPVHGYVYGKDVSVQVTSDQEVFAERSMYWSNKREGHTSHGIEEPAFQWYLAEGSTRQAEGFREYVLLMNPDNDTEFTQVTFMREDGHIYTLSYSLAPQSRQTICVNDVQDFGNCDVSTVVTCSQDSPTDKGIIVERAMYWDIPDGGQPKDAYGGHGAPGVTSAECEWYLAEGSTRDNEGFEEWVLLENPGNTAAVINITYMTETGPVNRDPFTIAPHSRFNIHVNQESVNGESMDNRDVSVRVASSVPIISERAMYWRPTGYTGLKGPGHDSEGVSKKANVWNLAEGCTAMGFEEYILIQNPGNDVASVTVTFMSSGGVIGEPYTPSPLGGGVRRTIRVHDLVQDNYEVSARIDSSQPIIVERSMYWNSKWGGTDSVGIARNLEAGNTQLPNPSTVALDPFTLIFSNLLTEGHTVLVTTDPMADFEDPSENPSLFYQGVPLSLIYDVGTSATYSGDVTVIFSYGAPTPKLALAQYEPNFAPRLFQYDELSDSWFDITTQTDEINGTVTGVCAELGRFCLMIPWSSFYSGLWNRQAANAPYDLFGVTAVDDSTAFAVGDGGELLRTTDGGANWVLKDTGTSQPLLAVGAGDAFNVWASGVSGIIIKSSDGGETWNTQQPEGSHSDLDSISAVDAATAWVCGSNGIIEKTTDGGSTWQVIKAESSIPQRLRISAVSANVAWVVGATSDGAACIEKTEDGGTTWISQPLPIAGLELMGMSAVDSQNAWAVGLSDLNGVILHTSDGGANWESQPAPGLLGESIGPLSAVAAADTQHAWVVGPLGMAMYTDDGGMNWYLQMMGNPFELFLGGNVPIILSVSASDLDTAWAVGSLVSGYDPTGPREGVIYKKDAGPAISYITPTGGTGDLVQIQGYDFGSSRGSSAVLFGSVPATSYVSWDNQHVLVRVPAGVSGTIEVRVVTAAGQSNGVPFLAGWPTPTISSIAPSSGIGDQTMPIFAVSGTNFRSGASVTLKKQGEPDIAATNVVVGSPENLRCDLDITGRATGQWDVVVANPDGQSSLLAGGFTIENPPPAVSSITPASGTRGSIVEVSDLSGSNFRPGVSVLLRRPDSEDIPATNVTLISSGKITCTFDLTNKAEGAWDVVVSNDDGKSAVLPGGFSIGHPAPTVSSIDPNSCAVDSVLGVSIIGSNFLDYATVRLDKGDTAIYAADIQVISDSQISCSFDTSEAAAGIYDVVVANIDGREGSLASGFTITGQAVVVSSITPNSGSTNSVVQITDLSGENFAVGASAWLQLGSNRIDASNVSVSSPSQITCTLDLSGAQTGAWDVVVANTDGQQATLTGGFIVANPALSLSSITPNSGRQNTTVQISNLAGTGFLAGAQVRLEMAGSVINASNVSVLSPSQITCTLNLSGAQTGAWDVVVANTDGQQATLTGGFTITAPPNPCGGGSASAILMLGIMLGLLSAAGSSKRRLKRKRG</sequence>
<evidence type="ECO:0000256" key="1">
    <source>
        <dbReference type="ARBA" id="ARBA00011073"/>
    </source>
</evidence>
<dbReference type="InterPro" id="IPR050131">
    <property type="entry name" value="Peptidase_S8_subtilisin-like"/>
</dbReference>
<protein>
    <recommendedName>
        <fullName evidence="14">IPT/TIG domain-containing protein</fullName>
    </recommendedName>
</protein>
<dbReference type="InterPro" id="IPR023827">
    <property type="entry name" value="Peptidase_S8_Asp-AS"/>
</dbReference>
<dbReference type="InterPro" id="IPR036852">
    <property type="entry name" value="Peptidase_S8/S53_dom_sf"/>
</dbReference>
<dbReference type="Pfam" id="PF22148">
    <property type="entry name" value="Fervidolysin_NPro-like"/>
    <property type="match status" value="1"/>
</dbReference>
<dbReference type="PANTHER" id="PTHR43806">
    <property type="entry name" value="PEPTIDASE S8"/>
    <property type="match status" value="1"/>
</dbReference>
<name>A0A1F2WHV0_9ACTN</name>
<dbReference type="SUPFAM" id="SSF81296">
    <property type="entry name" value="E set domains"/>
    <property type="match status" value="6"/>
</dbReference>
<accession>A0A1F2WHV0</accession>
<dbReference type="InterPro" id="IPR013783">
    <property type="entry name" value="Ig-like_fold"/>
</dbReference>
<dbReference type="Pfam" id="PF14870">
    <property type="entry name" value="PSII_BNR"/>
    <property type="match status" value="1"/>
</dbReference>
<keyword evidence="7" id="KW-0812">Transmembrane</keyword>
<dbReference type="SUPFAM" id="SSF110296">
    <property type="entry name" value="Oligoxyloglucan reducing end-specific cellobiohydrolase"/>
    <property type="match status" value="2"/>
</dbReference>
<dbReference type="Gene3D" id="2.60.40.10">
    <property type="entry name" value="Immunoglobulins"/>
    <property type="match status" value="6"/>
</dbReference>
<dbReference type="InterPro" id="IPR015943">
    <property type="entry name" value="WD40/YVTN_repeat-like_dom_sf"/>
</dbReference>
<dbReference type="GO" id="GO:0005975">
    <property type="term" value="P:carbohydrate metabolic process"/>
    <property type="evidence" value="ECO:0007669"/>
    <property type="project" value="UniProtKB-ARBA"/>
</dbReference>
<feature type="active site" description="Charge relay system" evidence="5">
    <location>
        <position position="335"/>
    </location>
</feature>
<gene>
    <name evidence="12" type="ORF">A2Y75_01005</name>
</gene>
<evidence type="ECO:0000259" key="9">
    <source>
        <dbReference type="Pfam" id="PF01833"/>
    </source>
</evidence>
<feature type="domain" description="Fervidolysin-like N-terminal prodomain" evidence="11">
    <location>
        <begin position="14"/>
        <end position="87"/>
    </location>
</feature>
<dbReference type="InterPro" id="IPR036698">
    <property type="entry name" value="TM1070-like_sf"/>
</dbReference>
<feature type="domain" description="IPT/TIG" evidence="9">
    <location>
        <begin position="1313"/>
        <end position="1387"/>
    </location>
</feature>
<proteinExistence type="inferred from homology"/>
<keyword evidence="3 5" id="KW-0378">Hydrolase</keyword>
<dbReference type="EMBL" id="MELK01000046">
    <property type="protein sequence ID" value="OFW56411.1"/>
    <property type="molecule type" value="Genomic_DNA"/>
</dbReference>
<evidence type="ECO:0000256" key="2">
    <source>
        <dbReference type="ARBA" id="ARBA00022670"/>
    </source>
</evidence>
<keyword evidence="4 5" id="KW-0720">Serine protease</keyword>
<dbReference type="PROSITE" id="PS00138">
    <property type="entry name" value="SUBTILASE_SER"/>
    <property type="match status" value="1"/>
</dbReference>
<dbReference type="InterPro" id="IPR014756">
    <property type="entry name" value="Ig_E-set"/>
</dbReference>
<dbReference type="PROSITE" id="PS00136">
    <property type="entry name" value="SUBTILASE_ASP"/>
    <property type="match status" value="1"/>
</dbReference>
<keyword evidence="7" id="KW-0472">Membrane</keyword>
<evidence type="ECO:0000259" key="10">
    <source>
        <dbReference type="Pfam" id="PF14870"/>
    </source>
</evidence>
<feature type="transmembrane region" description="Helical" evidence="7">
    <location>
        <begin position="1868"/>
        <end position="1887"/>
    </location>
</feature>
<evidence type="ECO:0000259" key="11">
    <source>
        <dbReference type="Pfam" id="PF22148"/>
    </source>
</evidence>
<dbReference type="GO" id="GO:0004252">
    <property type="term" value="F:serine-type endopeptidase activity"/>
    <property type="evidence" value="ECO:0007669"/>
    <property type="project" value="UniProtKB-UniRule"/>
</dbReference>
<reference evidence="12 13" key="1">
    <citation type="journal article" date="2016" name="Nat. Commun.">
        <title>Thousands of microbial genomes shed light on interconnected biogeochemical processes in an aquifer system.</title>
        <authorList>
            <person name="Anantharaman K."/>
            <person name="Brown C.T."/>
            <person name="Hug L.A."/>
            <person name="Sharon I."/>
            <person name="Castelle C.J."/>
            <person name="Probst A.J."/>
            <person name="Thomas B.C."/>
            <person name="Singh A."/>
            <person name="Wilkins M.J."/>
            <person name="Karaoz U."/>
            <person name="Brodie E.L."/>
            <person name="Williams K.H."/>
            <person name="Hubbard S.S."/>
            <person name="Banfield J.F."/>
        </authorList>
    </citation>
    <scope>NUCLEOTIDE SEQUENCE [LARGE SCALE GENOMIC DNA]</scope>
</reference>
<dbReference type="Gene3D" id="2.130.10.10">
    <property type="entry name" value="YVTN repeat-like/Quinoprotein amine dehydrogenase"/>
    <property type="match status" value="2"/>
</dbReference>
<dbReference type="STRING" id="1797197.A2Y75_01005"/>
<dbReference type="SUPFAM" id="SSF52743">
    <property type="entry name" value="Subtilisin-like"/>
    <property type="match status" value="1"/>
</dbReference>
<dbReference type="InterPro" id="IPR023828">
    <property type="entry name" value="Peptidase_S8_Ser-AS"/>
</dbReference>
<evidence type="ECO:0000256" key="4">
    <source>
        <dbReference type="ARBA" id="ARBA00022825"/>
    </source>
</evidence>
<dbReference type="Gene3D" id="3.40.50.200">
    <property type="entry name" value="Peptidase S8/S53 domain"/>
    <property type="match status" value="1"/>
</dbReference>
<dbReference type="Pfam" id="PF01833">
    <property type="entry name" value="TIG"/>
    <property type="match status" value="1"/>
</dbReference>